<feature type="region of interest" description="Disordered" evidence="5">
    <location>
        <begin position="32"/>
        <end position="59"/>
    </location>
</feature>
<keyword evidence="2" id="KW-0479">Metal-binding</keyword>
<evidence type="ECO:0000259" key="6">
    <source>
        <dbReference type="PROSITE" id="PS51462"/>
    </source>
</evidence>
<dbReference type="STRING" id="1555241.A0A4V1IVI1"/>
<dbReference type="GO" id="GO:0016462">
    <property type="term" value="F:pyrophosphatase activity"/>
    <property type="evidence" value="ECO:0007669"/>
    <property type="project" value="InterPro"/>
</dbReference>
<dbReference type="GO" id="GO:0005634">
    <property type="term" value="C:nucleus"/>
    <property type="evidence" value="ECO:0007669"/>
    <property type="project" value="TreeGrafter"/>
</dbReference>
<dbReference type="CDD" id="cd04666">
    <property type="entry name" value="NUDIX_DIPP2_like_Nudt4"/>
    <property type="match status" value="1"/>
</dbReference>
<evidence type="ECO:0000256" key="2">
    <source>
        <dbReference type="ARBA" id="ARBA00022723"/>
    </source>
</evidence>
<dbReference type="PANTHER" id="PTHR12629:SF0">
    <property type="entry name" value="DIPHOSPHOINOSITOL-POLYPHOSPHATE DIPHOSPHATASE"/>
    <property type="match status" value="1"/>
</dbReference>
<dbReference type="Pfam" id="PF00293">
    <property type="entry name" value="NUDIX"/>
    <property type="match status" value="1"/>
</dbReference>
<feature type="domain" description="Nudix hydrolase" evidence="6">
    <location>
        <begin position="47"/>
        <end position="188"/>
    </location>
</feature>
<dbReference type="PROSITE" id="PS51462">
    <property type="entry name" value="NUDIX"/>
    <property type="match status" value="1"/>
</dbReference>
<dbReference type="AlphaFoldDB" id="A0A4V1IVI1"/>
<evidence type="ECO:0000256" key="5">
    <source>
        <dbReference type="SAM" id="MobiDB-lite"/>
    </source>
</evidence>
<dbReference type="SUPFAM" id="SSF55811">
    <property type="entry name" value="Nudix"/>
    <property type="match status" value="1"/>
</dbReference>
<dbReference type="Proteomes" id="UP000274922">
    <property type="component" value="Unassembled WGS sequence"/>
</dbReference>
<evidence type="ECO:0000313" key="7">
    <source>
        <dbReference type="EMBL" id="RKP04139.1"/>
    </source>
</evidence>
<dbReference type="PANTHER" id="PTHR12629">
    <property type="entry name" value="DIPHOSPHOINOSITOL POLYPHOSPHATE PHOSPHOHYDROLASE"/>
    <property type="match status" value="1"/>
</dbReference>
<keyword evidence="3" id="KW-0378">Hydrolase</keyword>
<name>A0A4V1IVI1_9FUNG</name>
<dbReference type="OrthoDB" id="2011998at2759"/>
<comment type="cofactor">
    <cofactor evidence="1">
        <name>Mg(2+)</name>
        <dbReference type="ChEBI" id="CHEBI:18420"/>
    </cofactor>
</comment>
<keyword evidence="8" id="KW-1185">Reference proteome</keyword>
<keyword evidence="4" id="KW-0460">Magnesium</keyword>
<evidence type="ECO:0000256" key="3">
    <source>
        <dbReference type="ARBA" id="ARBA00022801"/>
    </source>
</evidence>
<feature type="compositionally biased region" description="Low complexity" evidence="5">
    <location>
        <begin position="47"/>
        <end position="59"/>
    </location>
</feature>
<proteinExistence type="predicted"/>
<dbReference type="GO" id="GO:0046872">
    <property type="term" value="F:metal ion binding"/>
    <property type="evidence" value="ECO:0007669"/>
    <property type="project" value="UniProtKB-KW"/>
</dbReference>
<evidence type="ECO:0000256" key="1">
    <source>
        <dbReference type="ARBA" id="ARBA00001946"/>
    </source>
</evidence>
<organism evidence="7 8">
    <name type="scientific">Caulochytrium protostelioides</name>
    <dbReference type="NCBI Taxonomy" id="1555241"/>
    <lineage>
        <taxon>Eukaryota</taxon>
        <taxon>Fungi</taxon>
        <taxon>Fungi incertae sedis</taxon>
        <taxon>Chytridiomycota</taxon>
        <taxon>Chytridiomycota incertae sedis</taxon>
        <taxon>Chytridiomycetes</taxon>
        <taxon>Caulochytriales</taxon>
        <taxon>Caulochytriaceae</taxon>
        <taxon>Caulochytrium</taxon>
    </lineage>
</organism>
<protein>
    <recommendedName>
        <fullName evidence="6">Nudix hydrolase domain-containing protein</fullName>
    </recommendedName>
</protein>
<dbReference type="Gene3D" id="3.90.79.10">
    <property type="entry name" value="Nucleoside Triphosphate Pyrophosphohydrolase"/>
    <property type="match status" value="1"/>
</dbReference>
<gene>
    <name evidence="7" type="ORF">CXG81DRAFT_16422</name>
</gene>
<evidence type="ECO:0000313" key="8">
    <source>
        <dbReference type="Proteomes" id="UP000274922"/>
    </source>
</evidence>
<dbReference type="InterPro" id="IPR000086">
    <property type="entry name" value="NUDIX_hydrolase_dom"/>
</dbReference>
<reference evidence="8" key="1">
    <citation type="journal article" date="2018" name="Nat. Microbiol.">
        <title>Leveraging single-cell genomics to expand the fungal tree of life.</title>
        <authorList>
            <person name="Ahrendt S.R."/>
            <person name="Quandt C.A."/>
            <person name="Ciobanu D."/>
            <person name="Clum A."/>
            <person name="Salamov A."/>
            <person name="Andreopoulos B."/>
            <person name="Cheng J.F."/>
            <person name="Woyke T."/>
            <person name="Pelin A."/>
            <person name="Henrissat B."/>
            <person name="Reynolds N.K."/>
            <person name="Benny G.L."/>
            <person name="Smith M.E."/>
            <person name="James T.Y."/>
            <person name="Grigoriev I.V."/>
        </authorList>
    </citation>
    <scope>NUCLEOTIDE SEQUENCE [LARGE SCALE GENOMIC DNA]</scope>
    <source>
        <strain evidence="8">ATCC 52028</strain>
    </source>
</reference>
<dbReference type="EMBL" id="ML014113">
    <property type="protein sequence ID" value="RKP04139.1"/>
    <property type="molecule type" value="Genomic_DNA"/>
</dbReference>
<dbReference type="InterPro" id="IPR047198">
    <property type="entry name" value="DDP-like_NUDIX"/>
</dbReference>
<accession>A0A4V1IVI1</accession>
<dbReference type="InterPro" id="IPR015797">
    <property type="entry name" value="NUDIX_hydrolase-like_dom_sf"/>
</dbReference>
<dbReference type="GO" id="GO:0005737">
    <property type="term" value="C:cytoplasm"/>
    <property type="evidence" value="ECO:0007669"/>
    <property type="project" value="TreeGrafter"/>
</dbReference>
<sequence length="207" mass="22146">MSRQGREFQVYEDGRRCVVGVIPVLPNHPAALDPSTAGSSGSGSGSDAGAASAAAATSTPPRIVLVSSRKDHDRWVLPKGGWDLGAADGTETRTESAAREAWEEAGLRGSLADAPVWEFDEPMTSTTGIRTPEKTRTPCRYTFFAMAVDERLATWPEAGERARQAFSVDEALDRLARHHNPVMRDALQAWVAAHPALMTPSSSSDSA</sequence>
<evidence type="ECO:0000256" key="4">
    <source>
        <dbReference type="ARBA" id="ARBA00022842"/>
    </source>
</evidence>